<evidence type="ECO:0000256" key="1">
    <source>
        <dbReference type="SAM" id="Coils"/>
    </source>
</evidence>
<sequence length="393" mass="45624">MFPESVHQKLKQLINSNQEIIDAIKSESKNRPARELKSIAESQGWWLDRTPGDHKIYKHDEYFEHPNYSGYITIDDCNDNLSARQVRGELQKIFTPKQKKLIQEFIVEPEIRSTLRKWLTFNVEVAEAPELQTLVNEIENLRQQLYIRNQEIHFLTHSISLDTIQNNVEDQQTLEAILNENQQLIDQKNDEINQLFADLAQKENELTVSGNEIKSLQAEKRNLFAELAQFQEQQQHLVELEQELADLQQQIQNLQPFRQQVQQLQRQLTQAEIQRQNQVAALNQDRQQLIQQYQALQRQLETQIATLNSQIQQLDAQNHQLQAWGKELQQNLNQATLNQAQLVRTSRRSIQKTLWISSAIAAVIVAFNPGPRWINAVAVAAIPTATMALQKRG</sequence>
<name>A0AAE4FRM3_9CYAN</name>
<accession>A0AAE4FRM3</accession>
<keyword evidence="3" id="KW-1185">Reference proteome</keyword>
<gene>
    <name evidence="2" type="ORF">RIF25_06335</name>
</gene>
<dbReference type="Proteomes" id="UP001268256">
    <property type="component" value="Unassembled WGS sequence"/>
</dbReference>
<dbReference type="AlphaFoldDB" id="A0AAE4FRM3"/>
<dbReference type="EMBL" id="JAVMIP010000004">
    <property type="protein sequence ID" value="MDS3860424.1"/>
    <property type="molecule type" value="Genomic_DNA"/>
</dbReference>
<evidence type="ECO:0000313" key="2">
    <source>
        <dbReference type="EMBL" id="MDS3860424.1"/>
    </source>
</evidence>
<protein>
    <submittedName>
        <fullName evidence="2">Uncharacterized protein</fullName>
    </submittedName>
</protein>
<feature type="coiled-coil region" evidence="1">
    <location>
        <begin position="131"/>
        <end position="317"/>
    </location>
</feature>
<comment type="caution">
    <text evidence="2">The sequence shown here is derived from an EMBL/GenBank/DDBJ whole genome shotgun (WGS) entry which is preliminary data.</text>
</comment>
<reference evidence="3" key="1">
    <citation type="submission" date="2023-07" db="EMBL/GenBank/DDBJ databases">
        <authorList>
            <person name="Luz R."/>
            <person name="Cordeiro R."/>
            <person name="Fonseca A."/>
            <person name="Goncalves V."/>
        </authorList>
    </citation>
    <scope>NUCLEOTIDE SEQUENCE [LARGE SCALE GENOMIC DNA]</scope>
    <source>
        <strain evidence="3">BACA0444</strain>
    </source>
</reference>
<keyword evidence="1" id="KW-0175">Coiled coil</keyword>
<evidence type="ECO:0000313" key="3">
    <source>
        <dbReference type="Proteomes" id="UP001268256"/>
    </source>
</evidence>
<proteinExistence type="predicted"/>
<organism evidence="2 3">
    <name type="scientific">Pseudocalidococcus azoricus BACA0444</name>
    <dbReference type="NCBI Taxonomy" id="2918990"/>
    <lineage>
        <taxon>Bacteria</taxon>
        <taxon>Bacillati</taxon>
        <taxon>Cyanobacteriota</taxon>
        <taxon>Cyanophyceae</taxon>
        <taxon>Acaryochloridales</taxon>
        <taxon>Thermosynechococcaceae</taxon>
        <taxon>Pseudocalidococcus</taxon>
        <taxon>Pseudocalidococcus azoricus</taxon>
    </lineage>
</organism>
<dbReference type="RefSeq" id="WP_322877700.1">
    <property type="nucleotide sequence ID" value="NZ_JAVMIP010000004.1"/>
</dbReference>